<feature type="region of interest" description="Disordered" evidence="11">
    <location>
        <begin position="2945"/>
        <end position="2973"/>
    </location>
</feature>
<feature type="region of interest" description="Disordered" evidence="11">
    <location>
        <begin position="2056"/>
        <end position="2169"/>
    </location>
</feature>
<feature type="compositionally biased region" description="Low complexity" evidence="11">
    <location>
        <begin position="2069"/>
        <end position="2082"/>
    </location>
</feature>
<feature type="region of interest" description="Disordered" evidence="11">
    <location>
        <begin position="1674"/>
        <end position="1702"/>
    </location>
</feature>
<evidence type="ECO:0000313" key="13">
    <source>
        <dbReference type="EMBL" id="QDQ26991.1"/>
    </source>
</evidence>
<dbReference type="Proteomes" id="UP000317550">
    <property type="component" value="Chromosome"/>
</dbReference>
<feature type="compositionally biased region" description="Basic and acidic residues" evidence="11">
    <location>
        <begin position="408"/>
        <end position="459"/>
    </location>
</feature>
<feature type="region of interest" description="Disordered" evidence="11">
    <location>
        <begin position="2864"/>
        <end position="2900"/>
    </location>
</feature>
<dbReference type="InterPro" id="IPR050557">
    <property type="entry name" value="RTX_toxin/Mannuronan_C5-epim"/>
</dbReference>
<dbReference type="GO" id="GO:0003796">
    <property type="term" value="F:lysozyme activity"/>
    <property type="evidence" value="ECO:0007669"/>
    <property type="project" value="InterPro"/>
</dbReference>
<proteinExistence type="predicted"/>
<feature type="compositionally biased region" description="Polar residues" evidence="11">
    <location>
        <begin position="1783"/>
        <end position="1793"/>
    </location>
</feature>
<feature type="compositionally biased region" description="Basic and acidic residues" evidence="11">
    <location>
        <begin position="576"/>
        <end position="589"/>
    </location>
</feature>
<protein>
    <recommendedName>
        <fullName evidence="12">Haemolysin-type calcium binding-related domain-containing protein</fullName>
    </recommendedName>
</protein>
<feature type="region of interest" description="Disordered" evidence="11">
    <location>
        <begin position="689"/>
        <end position="710"/>
    </location>
</feature>
<keyword evidence="3" id="KW-0964">Secreted</keyword>
<dbReference type="GO" id="GO:0005509">
    <property type="term" value="F:calcium ion binding"/>
    <property type="evidence" value="ECO:0007669"/>
    <property type="project" value="InterPro"/>
</dbReference>
<dbReference type="EMBL" id="CP041730">
    <property type="protein sequence ID" value="QDQ26991.1"/>
    <property type="molecule type" value="Genomic_DNA"/>
</dbReference>
<keyword evidence="4" id="KW-0929">Antimicrobial</keyword>
<keyword evidence="7" id="KW-0677">Repeat</keyword>
<feature type="compositionally biased region" description="Basic and acidic residues" evidence="11">
    <location>
        <begin position="504"/>
        <end position="518"/>
    </location>
</feature>
<evidence type="ECO:0000256" key="7">
    <source>
        <dbReference type="ARBA" id="ARBA00022737"/>
    </source>
</evidence>
<feature type="region of interest" description="Disordered" evidence="11">
    <location>
        <begin position="1741"/>
        <end position="1801"/>
    </location>
</feature>
<feature type="compositionally biased region" description="Acidic residues" evidence="11">
    <location>
        <begin position="2083"/>
        <end position="2095"/>
    </location>
</feature>
<dbReference type="OrthoDB" id="7876310at2"/>
<keyword evidence="10" id="KW-0472">Membrane</keyword>
<evidence type="ECO:0000256" key="9">
    <source>
        <dbReference type="ARBA" id="ARBA00023026"/>
    </source>
</evidence>
<dbReference type="InterPro" id="IPR011049">
    <property type="entry name" value="Serralysin-like_metalloprot_C"/>
</dbReference>
<dbReference type="PRINTS" id="PR01488">
    <property type="entry name" value="RTXTOXINA"/>
</dbReference>
<dbReference type="InterPro" id="IPR018511">
    <property type="entry name" value="Hemolysin-typ_Ca-bd_CS"/>
</dbReference>
<dbReference type="GO" id="GO:0016020">
    <property type="term" value="C:membrane"/>
    <property type="evidence" value="ECO:0007669"/>
    <property type="project" value="UniProtKB-SubCell"/>
</dbReference>
<dbReference type="Pfam" id="PF06594">
    <property type="entry name" value="HCBP_related"/>
    <property type="match status" value="4"/>
</dbReference>
<dbReference type="InterPro" id="IPR023347">
    <property type="entry name" value="Lysozyme_dom_sf"/>
</dbReference>
<accession>A0A516SFQ1</accession>
<dbReference type="Gene3D" id="2.150.10.10">
    <property type="entry name" value="Serralysin-like metalloprotease, C-terminal"/>
    <property type="match status" value="23"/>
</dbReference>
<evidence type="ECO:0000256" key="3">
    <source>
        <dbReference type="ARBA" id="ARBA00022525"/>
    </source>
</evidence>
<feature type="compositionally biased region" description="Basic and acidic residues" evidence="11">
    <location>
        <begin position="691"/>
        <end position="709"/>
    </location>
</feature>
<dbReference type="PANTHER" id="PTHR38340:SF1">
    <property type="entry name" value="S-LAYER PROTEIN"/>
    <property type="match status" value="1"/>
</dbReference>
<dbReference type="GO" id="GO:0005576">
    <property type="term" value="C:extracellular region"/>
    <property type="evidence" value="ECO:0007669"/>
    <property type="project" value="UniProtKB-SubCell"/>
</dbReference>
<feature type="domain" description="Haemolysin-type calcium binding-related" evidence="12">
    <location>
        <begin position="1359"/>
        <end position="1401"/>
    </location>
</feature>
<feature type="domain" description="Haemolysin-type calcium binding-related" evidence="12">
    <location>
        <begin position="1930"/>
        <end position="1974"/>
    </location>
</feature>
<evidence type="ECO:0000256" key="2">
    <source>
        <dbReference type="ARBA" id="ARBA00004613"/>
    </source>
</evidence>
<dbReference type="InterPro" id="IPR023346">
    <property type="entry name" value="Lysozyme-like_dom_sf"/>
</dbReference>
<feature type="region of interest" description="Disordered" evidence="11">
    <location>
        <begin position="405"/>
        <end position="589"/>
    </location>
</feature>
<feature type="domain" description="Haemolysin-type calcium binding-related" evidence="12">
    <location>
        <begin position="3203"/>
        <end position="3244"/>
    </location>
</feature>
<feature type="domain" description="Haemolysin-type calcium binding-related" evidence="12">
    <location>
        <begin position="2251"/>
        <end position="2293"/>
    </location>
</feature>
<evidence type="ECO:0000256" key="5">
    <source>
        <dbReference type="ARBA" id="ARBA00022638"/>
    </source>
</evidence>
<dbReference type="SUPFAM" id="SSF51120">
    <property type="entry name" value="beta-Roll"/>
    <property type="match status" value="16"/>
</dbReference>
<dbReference type="Pfam" id="PF00353">
    <property type="entry name" value="HemolysinCabind"/>
    <property type="match status" value="35"/>
</dbReference>
<dbReference type="SUPFAM" id="SSF53955">
    <property type="entry name" value="Lysozyme-like"/>
    <property type="match status" value="1"/>
</dbReference>
<keyword evidence="14" id="KW-1185">Reference proteome</keyword>
<comment type="subcellular location">
    <subcellularLocation>
        <location evidence="1">Membrane</location>
    </subcellularLocation>
    <subcellularLocation>
        <location evidence="2">Secreted</location>
    </subcellularLocation>
</comment>
<dbReference type="GO" id="GO:0090729">
    <property type="term" value="F:toxin activity"/>
    <property type="evidence" value="ECO:0007669"/>
    <property type="project" value="UniProtKB-KW"/>
</dbReference>
<feature type="region of interest" description="Disordered" evidence="11">
    <location>
        <begin position="360"/>
        <end position="387"/>
    </location>
</feature>
<keyword evidence="9" id="KW-0843">Virulence</keyword>
<evidence type="ECO:0000259" key="12">
    <source>
        <dbReference type="Pfam" id="PF06594"/>
    </source>
</evidence>
<evidence type="ECO:0000256" key="11">
    <source>
        <dbReference type="SAM" id="MobiDB-lite"/>
    </source>
</evidence>
<dbReference type="KEGG" id="cari:FNU76_11800"/>
<dbReference type="PROSITE" id="PS00330">
    <property type="entry name" value="HEMOLYSIN_CALCIUM"/>
    <property type="match status" value="21"/>
</dbReference>
<keyword evidence="5" id="KW-0081">Bacteriolytic enzyme</keyword>
<feature type="region of interest" description="Disordered" evidence="11">
    <location>
        <begin position="2561"/>
        <end position="2593"/>
    </location>
</feature>
<name>A0A516SFQ1_9NEIS</name>
<dbReference type="InterPro" id="IPR001343">
    <property type="entry name" value="Hemolysn_Ca-bd"/>
</dbReference>
<keyword evidence="8" id="KW-0106">Calcium</keyword>
<feature type="region of interest" description="Disordered" evidence="11">
    <location>
        <begin position="2736"/>
        <end position="2772"/>
    </location>
</feature>
<evidence type="ECO:0000256" key="1">
    <source>
        <dbReference type="ARBA" id="ARBA00004370"/>
    </source>
</evidence>
<sequence>MLTYRNLAQADYTSLVSRFIKLTESLHQTAVNIGDSKATIGYGYTFNRNNNVAIWTTSGIQLTAAQWQVLRNIDAASNGQKTTVALTFNRTLTAAEGDLLLAAALPIFEAPADALGMPMSYEKAAFVSVMYNRGQNRAMPDFASAITAANRAEAWFQLRYNALGATAATFRNGVAKRRFVEAEVFGLSDAGAGAPSTAEAQQIYSMLTKHRAAIVAYEALYGAPADGTRAARNMIAEAGTDGTLTAIATPRTLVDSLSPAYSAFMGWADGLRGSVAPGIDRGIISNAAAIFFQGSDTEGKTLDARVDDARSGQSLNNNLLVGGAGADNLFGGKGKDYLIGGAGTNQLDGGDDNDTLVGGADTDNMQGGKGEDKLYGGDGADEMHGGAEKDTLYGGLKKDMLYGDAGEDELHGDQEGDELFGGKEKDKLYGDDGEDTLHGDEGNDELYGGKDKDTLHGDAGDDSLFGEAGDDEIHGGKDKDKLTGDIGNDTLFGDDGVDTLFGGNDKDELRGGKDKDELYGEQGNDTLYGDEGNDTLDGGAGMDTLEGGADDDELKGGLERDILKGDKGADTLYGGDGRDALEGGENDDKLYGEVGNDWLEGGAGKDRMEGGAGNDVYVADKDDTISDEDGSGSVRLDQSVLTGGSRKKSDPENIYKSSDGRFTYTLAGSTLKVNGLTIENFANGRLGINLRTEEDKPPKPPKPDIRPPEKITSPIVLDLDGDGVETTALGGAYFDFDGDGFSEKTSWASPDDGLLVNDINGDGLISTGRELFGNNTLLKNGQLAANGFQALAEQDDNGDGVIDATDAAYGTLRVWQDLNGNGLSEADELKTLAEAGVKSISTAYANSDKIDANGNAHKQTAGIELSNGQASTAADVWFQVDGSERIDNGLVELSDEVLEMANARGFGDVHDLRQAMVLDSGLKGLLEQYLAESDSTKRSGLLDLLIYRWTGSANVDPRSRDPRAYYGHVMDARQLVALEHLTASSYLGTWCWGERDPNPHGAAAPLLIAEYLKFKRYTNAQLLVQTEFAPEFKELLPYFGSYSDGIICNWDKLEATCESLYQAGRSERILSLITILNDLGTYSGTYELEKLAQFKQIALTNADLAPYFDVTNIVGSTADDTLFGVNEGSRFYAQEGNDRLYGQRSSDTYHLGKGHGADTVLDAGGIDQIVFGSGIAQTDLVLSRNISTVWIKIKNADGVIAASVQLDNFFDFDGVVSSGAIEKFVFADHSSLELPQILAILNASAASAGDDMIFGSPTNDSLAGLAGNDSLQGLRGDDQLSGNEGNDLLGGDDGDDLLDGGAGNDTLIGGRGNDTYLFSAGHGNDEIKNSAIGGSSLDIVRFDASVSKDTLQVSRTGADLIIKTSASDSIKVADFFSASDLGSAALEQIVFADGTVWEIADIKRLVTQGGAGNDSIVGYDSNDQLNGFGGADTLLGNDGDDILSGAEGADSVRGGEGNDVLFGGADGDKLVGDDGNDTLDGGDGGDLMTAGLGDDSLIGGIGDDMLHGESGRDTLVAGDGDDLLFGDVGDDFLAGGKGTDKLDGGRGANSYLFAKGDGVDTIVDGYEGQITIYLADLPLDELIFRRDGNNLTVGFNGSPTDLLALSGFFSGETPRSGIRISHQNGDEQLLDPAQLLLRTLDGTEGNDTIHAFSSDDKILVRGGDDLVNAGAGNDTVEGGAGNDRIHAGEGNDLLDGGDGDDALYAEAGDDSLHGGLGNDSLYGYDGADLLNGGVGDDLLDGGAGDDQLDGGEGRDTLNGGYGANRLDSGAGDDLVSAGDGDDTINSGEGNDTVTAGAGVNRLDGGAGDDRISAYDGADTIIGGTGNDTIDAGNGNNQLDGGAGDNKVTSGGGNDTLLAGEGHDLLQAGAGDDLIDAGQGNDTVEGGDGDDQYTFAAGAGTDLLRDTGGADKIVLSGVNPQDLLLRRDGQDLLITNLLTGDQLRIEAQFSTIANMPSTNGVESLQFGEGTVWDYDAIKLQAIKTGDGADVVFAHAEDEQIDGQAGDDQLYGQDGNDELSGGLGGDLLDGGRGNDHLHGGAGADTLYGRDDNDLMYGGEDTDLLDGGSGNDTLQGGTGADTLLGDGDDDQLSGDEGNDSLAGDWGNDQLAGGGDEDTLSGGDGSDTLSGDTGNDLLQGDSEDDRLDGGEGNDTLFGNSGADTLLGGAGDDELTASDDVWQRDGNTLEGGAGNDTLYGSYGDDTYVFNLGDGKDLLIETRHDQAFNNIDASQDTLVFGAGIVLADMGFFRIGSDLIIRHSNGADEITVQNWFGNIATDHFKLDSVVFDGGTTLDIDALEARVITLGSAEAETLMGYRGNADDIRAGAGNDKVFGFSGDDKLYGEDGDDTVMGGNGIAGQTGDDSLYGGAGRDNLFGEDGNDVLMGEAGNDYLDGGLGDDLLRGGADQDQLTGAAGNDSLFGEAGDDKYTYQPGQGQDVIDNSGGGNDGLFFGVSPERIGFSRDGDDLLVSVDKDPSQSVRVIKHFLGGDYAIDYVQPSSGFMLDTVRINQIVAAAEFGGRYDTVIDGAATADQLNGTSGKDLIRGFAGKDKLFGMEGNDMLQAGDGDDYLDGGAGNDSLEGGANDDQLSGGEGDDQLQAGAGNDKYVFTGNWGKDVIDNAGGGSDWLFFSELEKAQLSFKQEGQDLLIGVVGDANRTVRVLNHFSGGAAAIAYVQPKSGNALSAADIATLLGGGSGGGTITGTAGNDNLSGTAQADLMAGGNGNDTLFGQAGNDTVRGEVGDDYLDGGAGNDSLEGGTGKDQLTGGEGDDRLLGGSEDDKYVFTGNWGKDVIDNTGGGSDWLFFSELEKAQLSFKQEGQDLVIGVVGDANRTVRVLNHFSGGAAAIAYLQPKSGNALSAADIARLLPVDPNPPTPGTGGSGPANPADFNQVKDGTANADQLSGASGKDLLRGLGGDDQLFGGAGNDRLEGGDGNDYLSGGYGSGNSGDDLLIGGAGDDQLNGEDGNDRLEGGAGNDSYVFDGASQDVIDNSGGGSDGLFLADGIGAARLSFQRDGDDLLVVVDKQLTTSLRVLKHFKGGEMAIAYVQPSGGNMFTAATIAQMVAAQTIPGGYETLQDGDANGNKLTGAASRDLLRGLGGDDTLFGGLGNDRLEGGDGNDYLSGGYGNVANTGDDILVGGAGSDTLNGEDGKDRLEGEAGNDFYMLAKGAGADVIKDFDATANNSDTVQFKDVKSTEVTAVQKAGVNLVLKYGATDQLTVENYFDATNAVAYRVERFTFSDSVVWTNTQIQAKAVTVAGLQAAALPRPPMVETVSVDQQLASLVSAMAGFSPMDAAQWQQTVPGHEMHVPLMTANRLM</sequence>
<feature type="region of interest" description="Disordered" evidence="11">
    <location>
        <begin position="2001"/>
        <end position="2025"/>
    </location>
</feature>
<feature type="compositionally biased region" description="Basic and acidic residues" evidence="11">
    <location>
        <begin position="369"/>
        <end position="387"/>
    </location>
</feature>
<dbReference type="InterPro" id="IPR003995">
    <property type="entry name" value="RTX_toxin_determinant-A"/>
</dbReference>
<evidence type="ECO:0000256" key="8">
    <source>
        <dbReference type="ARBA" id="ARBA00022837"/>
    </source>
</evidence>
<dbReference type="InterPro" id="IPR010566">
    <property type="entry name" value="Haemolys_ca-bd"/>
</dbReference>
<dbReference type="PANTHER" id="PTHR38340">
    <property type="entry name" value="S-LAYER PROTEIN"/>
    <property type="match status" value="1"/>
</dbReference>
<organism evidence="13 14">
    <name type="scientific">Chitinimonas arctica</name>
    <dbReference type="NCBI Taxonomy" id="2594795"/>
    <lineage>
        <taxon>Bacteria</taxon>
        <taxon>Pseudomonadati</taxon>
        <taxon>Pseudomonadota</taxon>
        <taxon>Betaproteobacteria</taxon>
        <taxon>Neisseriales</taxon>
        <taxon>Chitinibacteraceae</taxon>
        <taxon>Chitinimonas</taxon>
    </lineage>
</organism>
<dbReference type="RefSeq" id="WP_144278384.1">
    <property type="nucleotide sequence ID" value="NZ_CP041730.1"/>
</dbReference>
<keyword evidence="6" id="KW-0800">Toxin</keyword>
<dbReference type="GO" id="GO:0042742">
    <property type="term" value="P:defense response to bacterium"/>
    <property type="evidence" value="ECO:0007669"/>
    <property type="project" value="UniProtKB-KW"/>
</dbReference>
<feature type="compositionally biased region" description="Basic and acidic residues" evidence="11">
    <location>
        <begin position="471"/>
        <end position="483"/>
    </location>
</feature>
<feature type="region of interest" description="Disordered" evidence="11">
    <location>
        <begin position="622"/>
        <end position="654"/>
    </location>
</feature>
<evidence type="ECO:0000313" key="14">
    <source>
        <dbReference type="Proteomes" id="UP000317550"/>
    </source>
</evidence>
<evidence type="ECO:0000256" key="4">
    <source>
        <dbReference type="ARBA" id="ARBA00022529"/>
    </source>
</evidence>
<evidence type="ECO:0000256" key="6">
    <source>
        <dbReference type="ARBA" id="ARBA00022656"/>
    </source>
</evidence>
<reference evidence="14" key="1">
    <citation type="submission" date="2019-07" db="EMBL/GenBank/DDBJ databases">
        <title>Chitinimonas sp. nov., isolated from Ny-Alesund, arctica soil.</title>
        <authorList>
            <person name="Xu Q."/>
            <person name="Peng F."/>
        </authorList>
    </citation>
    <scope>NUCLEOTIDE SEQUENCE [LARGE SCALE GENOMIC DNA]</scope>
    <source>
        <strain evidence="14">R3-44</strain>
    </source>
</reference>
<gene>
    <name evidence="13" type="ORF">FNU76_11800</name>
</gene>
<evidence type="ECO:0000256" key="10">
    <source>
        <dbReference type="ARBA" id="ARBA00023136"/>
    </source>
</evidence>
<dbReference type="Gene3D" id="1.10.530.40">
    <property type="match status" value="1"/>
</dbReference>
<dbReference type="GO" id="GO:0031640">
    <property type="term" value="P:killing of cells of another organism"/>
    <property type="evidence" value="ECO:0007669"/>
    <property type="project" value="UniProtKB-KW"/>
</dbReference>
<feature type="compositionally biased region" description="Basic and acidic residues" evidence="11">
    <location>
        <begin position="554"/>
        <end position="569"/>
    </location>
</feature>